<organism evidence="3 4">
    <name type="scientific">Hymenobacter saemangeumensis</name>
    <dbReference type="NCBI Taxonomy" id="1084522"/>
    <lineage>
        <taxon>Bacteria</taxon>
        <taxon>Pseudomonadati</taxon>
        <taxon>Bacteroidota</taxon>
        <taxon>Cytophagia</taxon>
        <taxon>Cytophagales</taxon>
        <taxon>Hymenobacteraceae</taxon>
        <taxon>Hymenobacter</taxon>
    </lineage>
</organism>
<dbReference type="EMBL" id="BAABGZ010000057">
    <property type="protein sequence ID" value="GAA4361054.1"/>
    <property type="molecule type" value="Genomic_DNA"/>
</dbReference>
<protein>
    <recommendedName>
        <fullName evidence="5">Centromere protein J C-terminal domain-containing protein</fullName>
    </recommendedName>
</protein>
<comment type="caution">
    <text evidence="3">The sequence shown here is derived from an EMBL/GenBank/DDBJ whole genome shotgun (WGS) entry which is preliminary data.</text>
</comment>
<evidence type="ECO:0000313" key="3">
    <source>
        <dbReference type="EMBL" id="GAA4361054.1"/>
    </source>
</evidence>
<keyword evidence="4" id="KW-1185">Reference proteome</keyword>
<proteinExistence type="predicted"/>
<feature type="chain" id="PRO_5046767783" description="Centromere protein J C-terminal domain-containing protein" evidence="2">
    <location>
        <begin position="25"/>
        <end position="223"/>
    </location>
</feature>
<evidence type="ECO:0000256" key="1">
    <source>
        <dbReference type="SAM" id="MobiDB-lite"/>
    </source>
</evidence>
<feature type="region of interest" description="Disordered" evidence="1">
    <location>
        <begin position="141"/>
        <end position="162"/>
    </location>
</feature>
<sequence>MLTLTMNTKLLLLAAVALTTAACHQEKPAEITAAVPGASRDTAVVVSDTIGYHDDARRLTDRVASDLKLTDAETRRRLEYAYYTRNRRLGEIDARYTSDTTGSYAAYRTVDDDTDREVRTIVTNPTQYRTYETNRERYYYGDDDREGTTATTTTTTATTTTPHAKPRRRARIVSYKNDGGDIKIEYSNGTKVKIDKDGDRKVKYANGTKVKTDADDGETKVKR</sequence>
<evidence type="ECO:0000256" key="2">
    <source>
        <dbReference type="SAM" id="SignalP"/>
    </source>
</evidence>
<reference evidence="4" key="1">
    <citation type="journal article" date="2019" name="Int. J. Syst. Evol. Microbiol.">
        <title>The Global Catalogue of Microorganisms (GCM) 10K type strain sequencing project: providing services to taxonomists for standard genome sequencing and annotation.</title>
        <authorList>
            <consortium name="The Broad Institute Genomics Platform"/>
            <consortium name="The Broad Institute Genome Sequencing Center for Infectious Disease"/>
            <person name="Wu L."/>
            <person name="Ma J."/>
        </authorList>
    </citation>
    <scope>NUCLEOTIDE SEQUENCE [LARGE SCALE GENOMIC DNA]</scope>
    <source>
        <strain evidence="4">JCM 17923</strain>
    </source>
</reference>
<accession>A0ABP8IK82</accession>
<evidence type="ECO:0008006" key="5">
    <source>
        <dbReference type="Google" id="ProtNLM"/>
    </source>
</evidence>
<gene>
    <name evidence="3" type="ORF">GCM10023185_27890</name>
</gene>
<dbReference type="Proteomes" id="UP001501153">
    <property type="component" value="Unassembled WGS sequence"/>
</dbReference>
<evidence type="ECO:0000313" key="4">
    <source>
        <dbReference type="Proteomes" id="UP001501153"/>
    </source>
</evidence>
<name>A0ABP8IK82_9BACT</name>
<keyword evidence="2" id="KW-0732">Signal</keyword>
<feature type="signal peptide" evidence="2">
    <location>
        <begin position="1"/>
        <end position="24"/>
    </location>
</feature>
<feature type="compositionally biased region" description="Low complexity" evidence="1">
    <location>
        <begin position="148"/>
        <end position="161"/>
    </location>
</feature>